<protein>
    <submittedName>
        <fullName evidence="6">Uncharacterized protein</fullName>
    </submittedName>
</protein>
<dbReference type="PROSITE" id="PS50090">
    <property type="entry name" value="MYB_LIKE"/>
    <property type="match status" value="1"/>
</dbReference>
<evidence type="ECO:0000313" key="7">
    <source>
        <dbReference type="Proteomes" id="UP000187609"/>
    </source>
</evidence>
<feature type="region of interest" description="Disordered" evidence="3">
    <location>
        <begin position="296"/>
        <end position="346"/>
    </location>
</feature>
<dbReference type="Pfam" id="PF00249">
    <property type="entry name" value="Myb_DNA-binding"/>
    <property type="match status" value="1"/>
</dbReference>
<evidence type="ECO:0000256" key="2">
    <source>
        <dbReference type="ARBA" id="ARBA00023242"/>
    </source>
</evidence>
<gene>
    <name evidence="6" type="ORF">A4A49_02525</name>
</gene>
<evidence type="ECO:0000256" key="1">
    <source>
        <dbReference type="ARBA" id="ARBA00004123"/>
    </source>
</evidence>
<dbReference type="SMR" id="A0A314LCL1"/>
<name>A0A314LCL1_NICAT</name>
<dbReference type="OrthoDB" id="608866at2759"/>
<dbReference type="AlphaFoldDB" id="A0A314LCL1"/>
<feature type="domain" description="Myb-like" evidence="4">
    <location>
        <begin position="200"/>
        <end position="249"/>
    </location>
</feature>
<organism evidence="6 7">
    <name type="scientific">Nicotiana attenuata</name>
    <name type="common">Coyote tobacco</name>
    <dbReference type="NCBI Taxonomy" id="49451"/>
    <lineage>
        <taxon>Eukaryota</taxon>
        <taxon>Viridiplantae</taxon>
        <taxon>Streptophyta</taxon>
        <taxon>Embryophyta</taxon>
        <taxon>Tracheophyta</taxon>
        <taxon>Spermatophyta</taxon>
        <taxon>Magnoliopsida</taxon>
        <taxon>eudicotyledons</taxon>
        <taxon>Gunneridae</taxon>
        <taxon>Pentapetalae</taxon>
        <taxon>asterids</taxon>
        <taxon>lamiids</taxon>
        <taxon>Solanales</taxon>
        <taxon>Solanaceae</taxon>
        <taxon>Nicotianoideae</taxon>
        <taxon>Nicotianeae</taxon>
        <taxon>Nicotiana</taxon>
    </lineage>
</organism>
<feature type="domain" description="HTH myb-type" evidence="5">
    <location>
        <begin position="201"/>
        <end position="257"/>
    </location>
</feature>
<dbReference type="GO" id="GO:0000976">
    <property type="term" value="F:transcription cis-regulatory region binding"/>
    <property type="evidence" value="ECO:0007669"/>
    <property type="project" value="UniProtKB-ARBA"/>
</dbReference>
<reference evidence="6" key="1">
    <citation type="submission" date="2016-11" db="EMBL/GenBank/DDBJ databases">
        <title>The genome of Nicotiana attenuata.</title>
        <authorList>
            <person name="Xu S."/>
            <person name="Brockmoeller T."/>
            <person name="Gaquerel E."/>
            <person name="Navarro A."/>
            <person name="Kuhl H."/>
            <person name="Gase K."/>
            <person name="Ling Z."/>
            <person name="Zhou W."/>
            <person name="Kreitzer C."/>
            <person name="Stanke M."/>
            <person name="Tang H."/>
            <person name="Lyons E."/>
            <person name="Pandey P."/>
            <person name="Pandey S.P."/>
            <person name="Timmermann B."/>
            <person name="Baldwin I.T."/>
        </authorList>
    </citation>
    <scope>NUCLEOTIDE SEQUENCE [LARGE SCALE GENOMIC DNA]</scope>
    <source>
        <strain evidence="6">UT</strain>
    </source>
</reference>
<keyword evidence="7" id="KW-1185">Reference proteome</keyword>
<dbReference type="PROSITE" id="PS51294">
    <property type="entry name" value="HTH_MYB"/>
    <property type="match status" value="1"/>
</dbReference>
<dbReference type="STRING" id="49451.A0A314LCL1"/>
<feature type="compositionally biased region" description="Polar residues" evidence="3">
    <location>
        <begin position="548"/>
        <end position="565"/>
    </location>
</feature>
<dbReference type="Gene3D" id="1.10.10.60">
    <property type="entry name" value="Homeodomain-like"/>
    <property type="match status" value="1"/>
</dbReference>
<dbReference type="InterPro" id="IPR001005">
    <property type="entry name" value="SANT/Myb"/>
</dbReference>
<dbReference type="EMBL" id="MJEQ01000173">
    <property type="protein sequence ID" value="OIT38779.1"/>
    <property type="molecule type" value="Genomic_DNA"/>
</dbReference>
<evidence type="ECO:0000259" key="5">
    <source>
        <dbReference type="PROSITE" id="PS51294"/>
    </source>
</evidence>
<dbReference type="GO" id="GO:0010597">
    <property type="term" value="P:green leaf volatile biosynthetic process"/>
    <property type="evidence" value="ECO:0007669"/>
    <property type="project" value="UniProtKB-ARBA"/>
</dbReference>
<feature type="compositionally biased region" description="Low complexity" evidence="3">
    <location>
        <begin position="296"/>
        <end position="307"/>
    </location>
</feature>
<accession>A0A314LCL1</accession>
<dbReference type="Gramene" id="OIT38779">
    <property type="protein sequence ID" value="OIT38779"/>
    <property type="gene ID" value="A4A49_02525"/>
</dbReference>
<dbReference type="PANTHER" id="PTHR47206">
    <property type="entry name" value="HOMEODOMAIN-LIKE SUPERFAMILY PROTEIN"/>
    <property type="match status" value="1"/>
</dbReference>
<dbReference type="SUPFAM" id="SSF46689">
    <property type="entry name" value="Homeodomain-like"/>
    <property type="match status" value="1"/>
</dbReference>
<dbReference type="GO" id="GO:0005634">
    <property type="term" value="C:nucleus"/>
    <property type="evidence" value="ECO:0007669"/>
    <property type="project" value="UniProtKB-SubCell"/>
</dbReference>
<dbReference type="CDD" id="cd11660">
    <property type="entry name" value="SANT_TRF"/>
    <property type="match status" value="1"/>
</dbReference>
<dbReference type="InterPro" id="IPR009057">
    <property type="entry name" value="Homeodomain-like_sf"/>
</dbReference>
<dbReference type="KEGG" id="nau:109238952"/>
<keyword evidence="2" id="KW-0539">Nucleus</keyword>
<evidence type="ECO:0000256" key="3">
    <source>
        <dbReference type="SAM" id="MobiDB-lite"/>
    </source>
</evidence>
<dbReference type="SMART" id="SM00717">
    <property type="entry name" value="SANT"/>
    <property type="match status" value="1"/>
</dbReference>
<comment type="caution">
    <text evidence="6">The sequence shown here is derived from an EMBL/GenBank/DDBJ whole genome shotgun (WGS) entry which is preliminary data.</text>
</comment>
<dbReference type="Proteomes" id="UP000187609">
    <property type="component" value="Unassembled WGS sequence"/>
</dbReference>
<dbReference type="InterPro" id="IPR017930">
    <property type="entry name" value="Myb_dom"/>
</dbReference>
<feature type="region of interest" description="Disordered" evidence="3">
    <location>
        <begin position="544"/>
        <end position="594"/>
    </location>
</feature>
<evidence type="ECO:0000259" key="4">
    <source>
        <dbReference type="PROSITE" id="PS50090"/>
    </source>
</evidence>
<dbReference type="PANTHER" id="PTHR47206:SF1">
    <property type="entry name" value="HOMEODOMAIN-LIKE SUPERFAMILY PROTEIN"/>
    <property type="match status" value="1"/>
</dbReference>
<evidence type="ECO:0000313" key="6">
    <source>
        <dbReference type="EMBL" id="OIT38779.1"/>
    </source>
</evidence>
<proteinExistence type="predicted"/>
<comment type="subcellular location">
    <subcellularLocation>
        <location evidence="1">Nucleus</location>
    </subcellularLocation>
</comment>
<sequence length="594" mass="62975">MVEKRKLQKRVFIGEDDVSSLLQRYTAMTVLTVLQEVSQVQDVKIDWNELVKKTTTGITNAREYQMLWRHLAYHHGLLDKFDDDSAQPLDDDSDLEYELEAFPPVSSEASAEATTYVKVLIASGVPCDSHMSNGNTIEAPLTISIPNGQTSGTATENSLRGISAYGMKITVPVSVEKQPLPSVTAAEVVDTNGPANSNFPPRRRRKPWSAAEDMELIAAVQKCGEGNWANILKGDFKGDRTASQLSQRWAIIRKRHGNMVGNGSQLSEAQLAARHAMSLALGDNLRAACPISTNVGPNSGSAPSNSSHFPAANNASGGPKSEHQQDLVPSKPRVIPKNPLPKPAINPDSLVKTAAMAAGSRIPTPSGAAASLQKAAESKKVVQIMPGGTPAVKSSVPGSTNGLPSNVHFIRNGLVSRPPGCGPSNASQSAVRPNLGAVPSKTNVSSGVPAAPTSSSARVLEAKTKAVAIQENPTAILSNARIEKVEVDRAASMDAQQVRKGQTFGSINLLTEKIEGQTSILGHTVKEHGGESKASRVRAQEKLIPSLETASNSSIRNQGENSNKNENTKIVLALESSGVQGPAPETCNKVFKES</sequence>